<name>A0A9W8AE18_9FUNG</name>
<dbReference type="InterPro" id="IPR027417">
    <property type="entry name" value="P-loop_NTPase"/>
</dbReference>
<dbReference type="OrthoDB" id="3176171at2759"/>
<comment type="caution">
    <text evidence="9">The sequence shown here is derived from an EMBL/GenBank/DDBJ whole genome shotgun (WGS) entry which is preliminary data.</text>
</comment>
<feature type="compositionally biased region" description="Polar residues" evidence="7">
    <location>
        <begin position="570"/>
        <end position="579"/>
    </location>
</feature>
<evidence type="ECO:0000256" key="7">
    <source>
        <dbReference type="SAM" id="MobiDB-lite"/>
    </source>
</evidence>
<keyword evidence="3 6" id="KW-0175">Coiled coil</keyword>
<dbReference type="Proteomes" id="UP001150569">
    <property type="component" value="Unassembled WGS sequence"/>
</dbReference>
<accession>A0A9W8AE18</accession>
<dbReference type="GO" id="GO:0043248">
    <property type="term" value="P:proteasome assembly"/>
    <property type="evidence" value="ECO:0007669"/>
    <property type="project" value="InterPro"/>
</dbReference>
<feature type="region of interest" description="Disordered" evidence="7">
    <location>
        <begin position="562"/>
        <end position="662"/>
    </location>
</feature>
<gene>
    <name evidence="9" type="primary">KIP2_2</name>
    <name evidence="9" type="ORF">IWQ60_004230</name>
</gene>
<feature type="compositionally biased region" description="Polar residues" evidence="7">
    <location>
        <begin position="621"/>
        <end position="630"/>
    </location>
</feature>
<dbReference type="GO" id="GO:0003777">
    <property type="term" value="F:microtubule motor activity"/>
    <property type="evidence" value="ECO:0007669"/>
    <property type="project" value="InterPro"/>
</dbReference>
<dbReference type="GO" id="GO:0007018">
    <property type="term" value="P:microtubule-based movement"/>
    <property type="evidence" value="ECO:0007669"/>
    <property type="project" value="InterPro"/>
</dbReference>
<dbReference type="PROSITE" id="PS50067">
    <property type="entry name" value="KINESIN_MOTOR_2"/>
    <property type="match status" value="1"/>
</dbReference>
<dbReference type="PANTHER" id="PTHR47968">
    <property type="entry name" value="CENTROMERE PROTEIN E"/>
    <property type="match status" value="1"/>
</dbReference>
<evidence type="ECO:0000259" key="8">
    <source>
        <dbReference type="PROSITE" id="PS50067"/>
    </source>
</evidence>
<evidence type="ECO:0000256" key="3">
    <source>
        <dbReference type="ARBA" id="ARBA00023054"/>
    </source>
</evidence>
<evidence type="ECO:0000256" key="5">
    <source>
        <dbReference type="PROSITE-ProRule" id="PRU00283"/>
    </source>
</evidence>
<feature type="region of interest" description="Disordered" evidence="7">
    <location>
        <begin position="514"/>
        <end position="535"/>
    </location>
</feature>
<dbReference type="CDD" id="cd01374">
    <property type="entry name" value="KISc_CENP_E"/>
    <property type="match status" value="1"/>
</dbReference>
<feature type="coiled-coil region" evidence="6">
    <location>
        <begin position="702"/>
        <end position="743"/>
    </location>
</feature>
<keyword evidence="1 5" id="KW-0547">Nucleotide-binding</keyword>
<dbReference type="InterPro" id="IPR024372">
    <property type="entry name" value="Ecm29_N"/>
</dbReference>
<dbReference type="Pfam" id="PF13001">
    <property type="entry name" value="ECM29_N"/>
    <property type="match status" value="1"/>
</dbReference>
<organism evidence="9 10">
    <name type="scientific">Tieghemiomyces parasiticus</name>
    <dbReference type="NCBI Taxonomy" id="78921"/>
    <lineage>
        <taxon>Eukaryota</taxon>
        <taxon>Fungi</taxon>
        <taxon>Fungi incertae sedis</taxon>
        <taxon>Zoopagomycota</taxon>
        <taxon>Kickxellomycotina</taxon>
        <taxon>Dimargaritomycetes</taxon>
        <taxon>Dimargaritales</taxon>
        <taxon>Dimargaritaceae</taxon>
        <taxon>Tieghemiomyces</taxon>
    </lineage>
</organism>
<evidence type="ECO:0000256" key="2">
    <source>
        <dbReference type="ARBA" id="ARBA00022840"/>
    </source>
</evidence>
<dbReference type="AlphaFoldDB" id="A0A9W8AE18"/>
<dbReference type="GO" id="GO:0008017">
    <property type="term" value="F:microtubule binding"/>
    <property type="evidence" value="ECO:0007669"/>
    <property type="project" value="InterPro"/>
</dbReference>
<evidence type="ECO:0000313" key="9">
    <source>
        <dbReference type="EMBL" id="KAJ1925940.1"/>
    </source>
</evidence>
<dbReference type="Gene3D" id="3.40.850.10">
    <property type="entry name" value="Kinesin motor domain"/>
    <property type="match status" value="1"/>
</dbReference>
<feature type="compositionally biased region" description="Pro residues" evidence="7">
    <location>
        <begin position="521"/>
        <end position="534"/>
    </location>
</feature>
<proteinExistence type="inferred from homology"/>
<dbReference type="InterPro" id="IPR036961">
    <property type="entry name" value="Kinesin_motor_dom_sf"/>
</dbReference>
<reference evidence="9" key="1">
    <citation type="submission" date="2022-07" db="EMBL/GenBank/DDBJ databases">
        <title>Phylogenomic reconstructions and comparative analyses of Kickxellomycotina fungi.</title>
        <authorList>
            <person name="Reynolds N.K."/>
            <person name="Stajich J.E."/>
            <person name="Barry K."/>
            <person name="Grigoriev I.V."/>
            <person name="Crous P."/>
            <person name="Smith M.E."/>
        </authorList>
    </citation>
    <scope>NUCLEOTIDE SEQUENCE</scope>
    <source>
        <strain evidence="9">RSA 861</strain>
    </source>
</reference>
<dbReference type="SUPFAM" id="SSF52540">
    <property type="entry name" value="P-loop containing nucleoside triphosphate hydrolases"/>
    <property type="match status" value="1"/>
</dbReference>
<dbReference type="InterPro" id="IPR019821">
    <property type="entry name" value="Kinesin_motor_CS"/>
</dbReference>
<keyword evidence="10" id="KW-1185">Reference proteome</keyword>
<dbReference type="PRINTS" id="PR00380">
    <property type="entry name" value="KINESINHEAVY"/>
</dbReference>
<evidence type="ECO:0000256" key="1">
    <source>
        <dbReference type="ARBA" id="ARBA00022741"/>
    </source>
</evidence>
<dbReference type="InterPro" id="IPR016024">
    <property type="entry name" value="ARM-type_fold"/>
</dbReference>
<evidence type="ECO:0000313" key="10">
    <source>
        <dbReference type="Proteomes" id="UP001150569"/>
    </source>
</evidence>
<keyword evidence="4 5" id="KW-0505">Motor protein</keyword>
<dbReference type="InterPro" id="IPR027640">
    <property type="entry name" value="Kinesin-like_fam"/>
</dbReference>
<feature type="compositionally biased region" description="Polar residues" evidence="7">
    <location>
        <begin position="648"/>
        <end position="658"/>
    </location>
</feature>
<dbReference type="EMBL" id="JANBPT010000199">
    <property type="protein sequence ID" value="KAJ1925940.1"/>
    <property type="molecule type" value="Genomic_DNA"/>
</dbReference>
<feature type="binding site" evidence="5">
    <location>
        <begin position="122"/>
        <end position="129"/>
    </location>
    <ligand>
        <name>ATP</name>
        <dbReference type="ChEBI" id="CHEBI:30616"/>
    </ligand>
</feature>
<keyword evidence="2 5" id="KW-0067">ATP-binding</keyword>
<comment type="similarity">
    <text evidence="5">Belongs to the TRAFAC class myosin-kinesin ATPase superfamily. Kinesin family.</text>
</comment>
<dbReference type="PANTHER" id="PTHR47968:SF75">
    <property type="entry name" value="CENTROMERE-ASSOCIATED PROTEIN E"/>
    <property type="match status" value="1"/>
</dbReference>
<dbReference type="PROSITE" id="PS00411">
    <property type="entry name" value="KINESIN_MOTOR_1"/>
    <property type="match status" value="1"/>
</dbReference>
<feature type="domain" description="Kinesin motor" evidence="8">
    <location>
        <begin position="34"/>
        <end position="375"/>
    </location>
</feature>
<evidence type="ECO:0000256" key="6">
    <source>
        <dbReference type="SAM" id="Coils"/>
    </source>
</evidence>
<sequence length="1251" mass="139899">MQQTRLRSATGFSARASPYLNSNLTTKPPVKTENVLVSVRVRPPNAFELENATLYPTWDIDPFANRIAVATEFSERMKKPGTEFYFDQLLDGSDNRAIYEQSVSDVVRSAMDGYNGTVFAYGQTASGKTYTMTGTPAQPGVIPQTVEEVFDYIRISSDRREYLLRVSYLEIYNETIRDLLSPDTADLRIHDDKKRGVYVSPLKEEVVTTPQQVYRILKAGEANRHIGATDFNAHSSRSHSIFQLIIESREHSGLGIGTPMRFRSNSQPARESGVRISQLNLIDLAGSEKASGSVERRKEGAFINRSLLTLGTVIAKLTEDKSVHIPFRDSKLTRILQSSLAGHARVSVICTVSPAAVNYDETMNTLKFASRVKRVTIRAETHSILDDKALLQKYRMEILELKNKLMQVNQTIDRDNELASLRQANMKYEEEIMENQLARTALKERLDHLTKMILTSSSFNSKALISYSPKAAQTPVSLTAEGDEEIAAMRQRLATQDDEIRLLKHRIVELQCMQNQTLTPKPSPTLEPDQPPTRSPEIEQMACTIAEQRTRIESLQAELNRARTGGVDAQPQSPTASDSQRLRTSHSRAMSPELGTSPVQPPPQAAPGRFQWPPAAEMAGSSATSLTTSPVLRPNGEGGWSPYANDRGANSASATPRATSPIPPAPYLSPLARHTPLYQHFYANSTPVQVSAVSEARVKDLKQQLSNEKKLHQNNAAQYRHKIAALEADIGLYKAEIDLMKKQLHQPPAYPPPKAFCKFNFTMIPCDQEFIEDFDNGLTLANTTHFEVDQQLALTLDYLAVSQPSSGRVGNLMYHVNQLLEGQSLLRSVTALLALYLAPETSPVDFYELSSQVLQNLQRGLSSLDSQTRFEYFHDLANALPKKPETHHKVLIALLLNTLASPLDLKKLEQRSTAPKLSKLASTHLYRLFLKVILLPGDLDQYTADRLASYYPGLSAGEMDLITHGGQAPWVRNRDALQNIKTNVLRHLQYAPNLTPDDRPETLSFIRSYQLPAFIAGSCDQILTSVESLGTDLKRNPEDWDCTDGLLIQGLIDLYYVIQHPSFIRGNDRFRIDQGSEQGFIRFYTLHYLRRSVRATEWFSRLVHIAMDASCFGAALSDTYEAGEKLIRSLIVNGDLARVEAAAPELLMGLLEVIRDTDWDLEEEDAEDVRYEAYPTLGMLLETVPTVIRGHLNIVAYLFNELDTPYPTLQKSVTAALRSLAIVLTDMDDWASPYDLATMEHVLRANVHNVS</sequence>
<dbReference type="Pfam" id="PF00225">
    <property type="entry name" value="Kinesin"/>
    <property type="match status" value="1"/>
</dbReference>
<evidence type="ECO:0000256" key="4">
    <source>
        <dbReference type="ARBA" id="ARBA00023175"/>
    </source>
</evidence>
<dbReference type="InterPro" id="IPR001752">
    <property type="entry name" value="Kinesin_motor_dom"/>
</dbReference>
<protein>
    <submittedName>
        <fullName evidence="9">Kinesin-like protein kip2</fullName>
    </submittedName>
</protein>
<dbReference type="GO" id="GO:0005524">
    <property type="term" value="F:ATP binding"/>
    <property type="evidence" value="ECO:0007669"/>
    <property type="project" value="UniProtKB-UniRule"/>
</dbReference>
<dbReference type="SMART" id="SM00129">
    <property type="entry name" value="KISc"/>
    <property type="match status" value="1"/>
</dbReference>
<dbReference type="GO" id="GO:0060090">
    <property type="term" value="F:molecular adaptor activity"/>
    <property type="evidence" value="ECO:0007669"/>
    <property type="project" value="InterPro"/>
</dbReference>
<feature type="coiled-coil region" evidence="6">
    <location>
        <begin position="391"/>
        <end position="438"/>
    </location>
</feature>
<dbReference type="SUPFAM" id="SSF48371">
    <property type="entry name" value="ARM repeat"/>
    <property type="match status" value="1"/>
</dbReference>